<comment type="caution">
    <text evidence="9">The sequence shown here is derived from an EMBL/GenBank/DDBJ whole genome shotgun (WGS) entry which is preliminary data.</text>
</comment>
<sequence length="217" mass="25846">MGVVTKIVEQKNNKEKVNIYIDHEFFAGVHKEVIYKLKIEEGIQIDKEKLELLIFDENLKRAKNKAFNILAKTMQSEMLLRDKLSKEGYQDEIVDSVIEILRDYKMIDDEEYAKSYVRNKLNSNKYGKKRIVFELTKRKISEDIINRVISEIEDEKIYENAVYLAKKKLKSMKDKNKDKIYQKLYQHLAYKGYDYEIIRKVVNDVLNGELKFKSLED</sequence>
<protein>
    <recommendedName>
        <fullName evidence="3 5">Regulatory protein RecX</fullName>
    </recommendedName>
</protein>
<evidence type="ECO:0000256" key="5">
    <source>
        <dbReference type="HAMAP-Rule" id="MF_01114"/>
    </source>
</evidence>
<accession>A0A096BKM6</accession>
<evidence type="ECO:0000256" key="1">
    <source>
        <dbReference type="ARBA" id="ARBA00004496"/>
    </source>
</evidence>
<dbReference type="Pfam" id="PF02631">
    <property type="entry name" value="RecX_HTH2"/>
    <property type="match status" value="1"/>
</dbReference>
<dbReference type="InterPro" id="IPR053926">
    <property type="entry name" value="RecX_HTH_1st"/>
</dbReference>
<dbReference type="InterPro" id="IPR036388">
    <property type="entry name" value="WH-like_DNA-bd_sf"/>
</dbReference>
<dbReference type="EMBL" id="AZTB01000003">
    <property type="protein sequence ID" value="KGG81318.1"/>
    <property type="molecule type" value="Genomic_DNA"/>
</dbReference>
<gene>
    <name evidence="5" type="primary">recX</name>
    <name evidence="9" type="ORF">Y919_01470</name>
</gene>
<dbReference type="InterPro" id="IPR003783">
    <property type="entry name" value="Regulatory_RecX"/>
</dbReference>
<feature type="domain" description="RecX third three-helical" evidence="7">
    <location>
        <begin position="155"/>
        <end position="202"/>
    </location>
</feature>
<dbReference type="InterPro" id="IPR053924">
    <property type="entry name" value="RecX_HTH_2nd"/>
</dbReference>
<dbReference type="GO" id="GO:0006282">
    <property type="term" value="P:regulation of DNA repair"/>
    <property type="evidence" value="ECO:0007669"/>
    <property type="project" value="UniProtKB-UniRule"/>
</dbReference>
<evidence type="ECO:0000259" key="6">
    <source>
        <dbReference type="Pfam" id="PF02631"/>
    </source>
</evidence>
<comment type="function">
    <text evidence="5">Modulates RecA activity.</text>
</comment>
<dbReference type="RefSeq" id="WP_035161675.1">
    <property type="nucleotide sequence ID" value="NZ_AZTB01000003.1"/>
</dbReference>
<dbReference type="AlphaFoldDB" id="A0A096BKM6"/>
<dbReference type="GO" id="GO:0005737">
    <property type="term" value="C:cytoplasm"/>
    <property type="evidence" value="ECO:0007669"/>
    <property type="project" value="UniProtKB-SubCell"/>
</dbReference>
<dbReference type="Gene3D" id="1.10.10.10">
    <property type="entry name" value="Winged helix-like DNA-binding domain superfamily/Winged helix DNA-binding domain"/>
    <property type="match status" value="3"/>
</dbReference>
<evidence type="ECO:0000259" key="7">
    <source>
        <dbReference type="Pfam" id="PF21981"/>
    </source>
</evidence>
<evidence type="ECO:0000313" key="10">
    <source>
        <dbReference type="Proteomes" id="UP000029622"/>
    </source>
</evidence>
<feature type="domain" description="RecX first three-helical" evidence="8">
    <location>
        <begin position="62"/>
        <end position="99"/>
    </location>
</feature>
<reference evidence="9 10" key="1">
    <citation type="submission" date="2013-12" db="EMBL/GenBank/DDBJ databases">
        <title>Draft genome sequence of Caloranaerobacter sp. H53214.</title>
        <authorList>
            <person name="Jiang L.J."/>
            <person name="Shao Z.Z."/>
            <person name="Long M.N."/>
        </authorList>
    </citation>
    <scope>NUCLEOTIDE SEQUENCE [LARGE SCALE GENOMIC DNA]</scope>
    <source>
        <strain evidence="9 10">H53214</strain>
    </source>
</reference>
<feature type="domain" description="RecX second three-helical" evidence="6">
    <location>
        <begin position="108"/>
        <end position="148"/>
    </location>
</feature>
<dbReference type="Pfam" id="PF21982">
    <property type="entry name" value="RecX_HTH1"/>
    <property type="match status" value="1"/>
</dbReference>
<dbReference type="STRING" id="1156417.Y919_01470"/>
<dbReference type="Proteomes" id="UP000029622">
    <property type="component" value="Unassembled WGS sequence"/>
</dbReference>
<comment type="similarity">
    <text evidence="2 5">Belongs to the RecX family.</text>
</comment>
<evidence type="ECO:0000313" key="9">
    <source>
        <dbReference type="EMBL" id="KGG81318.1"/>
    </source>
</evidence>
<dbReference type="Pfam" id="PF21981">
    <property type="entry name" value="RecX_HTH3"/>
    <property type="match status" value="1"/>
</dbReference>
<comment type="subcellular location">
    <subcellularLocation>
        <location evidence="1 5">Cytoplasm</location>
    </subcellularLocation>
</comment>
<dbReference type="PANTHER" id="PTHR33602:SF1">
    <property type="entry name" value="REGULATORY PROTEIN RECX FAMILY PROTEIN"/>
    <property type="match status" value="1"/>
</dbReference>
<evidence type="ECO:0000259" key="8">
    <source>
        <dbReference type="Pfam" id="PF21982"/>
    </source>
</evidence>
<dbReference type="HAMAP" id="MF_01114">
    <property type="entry name" value="RecX"/>
    <property type="match status" value="1"/>
</dbReference>
<evidence type="ECO:0000256" key="3">
    <source>
        <dbReference type="ARBA" id="ARBA00018111"/>
    </source>
</evidence>
<organism evidence="9 10">
    <name type="scientific">Caloranaerobacter azorensis H53214</name>
    <dbReference type="NCBI Taxonomy" id="1156417"/>
    <lineage>
        <taxon>Bacteria</taxon>
        <taxon>Bacillati</taxon>
        <taxon>Bacillota</taxon>
        <taxon>Tissierellia</taxon>
        <taxon>Tissierellales</taxon>
        <taxon>Thermohalobacteraceae</taxon>
        <taxon>Caloranaerobacter</taxon>
    </lineage>
</organism>
<keyword evidence="4 5" id="KW-0963">Cytoplasm</keyword>
<name>A0A096BKM6_9FIRM</name>
<dbReference type="InterPro" id="IPR053925">
    <property type="entry name" value="RecX_HTH_3rd"/>
</dbReference>
<proteinExistence type="inferred from homology"/>
<dbReference type="PANTHER" id="PTHR33602">
    <property type="entry name" value="REGULATORY PROTEIN RECX FAMILY PROTEIN"/>
    <property type="match status" value="1"/>
</dbReference>
<evidence type="ECO:0000256" key="4">
    <source>
        <dbReference type="ARBA" id="ARBA00022490"/>
    </source>
</evidence>
<evidence type="ECO:0000256" key="2">
    <source>
        <dbReference type="ARBA" id="ARBA00009695"/>
    </source>
</evidence>